<organism evidence="2 3">
    <name type="scientific">Trypanosoma vivax (strain Y486)</name>
    <dbReference type="NCBI Taxonomy" id="1055687"/>
    <lineage>
        <taxon>Eukaryota</taxon>
        <taxon>Discoba</taxon>
        <taxon>Euglenozoa</taxon>
        <taxon>Kinetoplastea</taxon>
        <taxon>Metakinetoplastina</taxon>
        <taxon>Trypanosomatida</taxon>
        <taxon>Trypanosomatidae</taxon>
        <taxon>Trypanosoma</taxon>
        <taxon>Duttonella</taxon>
    </lineage>
</organism>
<keyword evidence="3" id="KW-1185">Reference proteome</keyword>
<reference evidence="2 3" key="1">
    <citation type="journal article" date="2012" name="Proc. Natl. Acad. Sci. U.S.A.">
        <title>Antigenic diversity is generated by distinct evolutionary mechanisms in African trypanosome species.</title>
        <authorList>
            <person name="Jackson A.P."/>
            <person name="Berry A."/>
            <person name="Aslett M."/>
            <person name="Allison H.C."/>
            <person name="Burton P."/>
            <person name="Vavrova-Anderson J."/>
            <person name="Brown R."/>
            <person name="Browne H."/>
            <person name="Corton N."/>
            <person name="Hauser H."/>
            <person name="Gamble J."/>
            <person name="Gilderthorp R."/>
            <person name="Marcello L."/>
            <person name="McQuillan J."/>
            <person name="Otto T.D."/>
            <person name="Quail M.A."/>
            <person name="Sanders M.J."/>
            <person name="van Tonder A."/>
            <person name="Ginger M.L."/>
            <person name="Field M.C."/>
            <person name="Barry J.D."/>
            <person name="Hertz-Fowler C."/>
            <person name="Berriman M."/>
        </authorList>
    </citation>
    <scope>NUCLEOTIDE SEQUENCE</scope>
    <source>
        <strain evidence="2 3">Y486</strain>
    </source>
</reference>
<feature type="compositionally biased region" description="Low complexity" evidence="1">
    <location>
        <begin position="250"/>
        <end position="261"/>
    </location>
</feature>
<dbReference type="Proteomes" id="UP000009027">
    <property type="component" value="Unassembled WGS sequence"/>
</dbReference>
<name>F9WUV3_TRYVY</name>
<evidence type="ECO:0000256" key="1">
    <source>
        <dbReference type="SAM" id="MobiDB-lite"/>
    </source>
</evidence>
<accession>F9WUV3</accession>
<gene>
    <name evidence="2" type="ORF">TvY486_0042620</name>
</gene>
<protein>
    <submittedName>
        <fullName evidence="2">Uncharacterized protein</fullName>
    </submittedName>
</protein>
<sequence length="298" mass="30685">MFFLFGPCTLYSVVPAMSLSFSALISPSAAVHPSCESLVAVFASPSCVICAASVLFSTHSRPDVFVVAEPENERNVVTTPTIAASCARACSPSAAARACRSPSAKSLVTSSAALFPSVSLAPLCAAAARASKLPHAAAADARRRAASLTSSIAAPKARATAALLHRSLASASLSPLLKLVPSTHVRHASAQCSKHNATQSILATFPLATRCHAPPDAPSGSRLLPAALLRRAPTVLPSCPRPMRSLHTRPSAVPVASAGSSQRTRPYPRPGTSANKSTRPPPRHNTTLPVTPSSNGSR</sequence>
<evidence type="ECO:0000313" key="2">
    <source>
        <dbReference type="EMBL" id="CCD21352.1"/>
    </source>
</evidence>
<proteinExistence type="predicted"/>
<dbReference type="EMBL" id="CAEX01007534">
    <property type="protein sequence ID" value="CCD21352.1"/>
    <property type="molecule type" value="Genomic_DNA"/>
</dbReference>
<evidence type="ECO:0000313" key="3">
    <source>
        <dbReference type="Proteomes" id="UP000009027"/>
    </source>
</evidence>
<feature type="region of interest" description="Disordered" evidence="1">
    <location>
        <begin position="238"/>
        <end position="298"/>
    </location>
</feature>
<feature type="compositionally biased region" description="Polar residues" evidence="1">
    <location>
        <begin position="272"/>
        <end position="298"/>
    </location>
</feature>
<dbReference type="AlphaFoldDB" id="F9WUV3"/>